<reference evidence="24 25" key="1">
    <citation type="submission" date="2014-01" db="EMBL/GenBank/DDBJ databases">
        <title>Genome sequencing of Thermotog hypogea.</title>
        <authorList>
            <person name="Zhang X."/>
            <person name="Alvare G."/>
            <person name="Fristensky B."/>
            <person name="Chen L."/>
            <person name="Suen T."/>
            <person name="Chen Q."/>
            <person name="Ma K."/>
        </authorList>
    </citation>
    <scope>NUCLEOTIDE SEQUENCE [LARGE SCALE GENOMIC DNA]</scope>
    <source>
        <strain evidence="24 25">DSM 11164</strain>
    </source>
</reference>
<dbReference type="SMART" id="SM01018">
    <property type="entry name" value="B12-binding_2"/>
    <property type="match status" value="1"/>
</dbReference>
<keyword evidence="12" id="KW-0949">S-adenosyl-L-methionine</keyword>
<organism evidence="24 25">
    <name type="scientific">Pseudothermotoga hypogea DSM 11164 = NBRC 106472</name>
    <dbReference type="NCBI Taxonomy" id="1123384"/>
    <lineage>
        <taxon>Bacteria</taxon>
        <taxon>Thermotogati</taxon>
        <taxon>Thermotogota</taxon>
        <taxon>Thermotogae</taxon>
        <taxon>Thermotogales</taxon>
        <taxon>Thermotogaceae</taxon>
        <taxon>Pseudothermotoga</taxon>
    </lineage>
</organism>
<dbReference type="PANTHER" id="PTHR45833">
    <property type="entry name" value="METHIONINE SYNTHASE"/>
    <property type="match status" value="1"/>
</dbReference>
<feature type="binding site" evidence="19">
    <location>
        <position position="273"/>
    </location>
    <ligand>
        <name>Zn(2+)</name>
        <dbReference type="ChEBI" id="CHEBI:29105"/>
    </ligand>
</feature>
<dbReference type="InterPro" id="IPR036589">
    <property type="entry name" value="HCY_dom_sf"/>
</dbReference>
<accession>A0A0X1KPH6</accession>
<feature type="binding site" evidence="19">
    <location>
        <position position="208"/>
    </location>
    <ligand>
        <name>Zn(2+)</name>
        <dbReference type="ChEBI" id="CHEBI:29105"/>
    </ligand>
</feature>
<dbReference type="GO" id="GO:0005829">
    <property type="term" value="C:cytosol"/>
    <property type="evidence" value="ECO:0007669"/>
    <property type="project" value="TreeGrafter"/>
</dbReference>
<evidence type="ECO:0000256" key="18">
    <source>
        <dbReference type="ARBA" id="ARBA00031040"/>
    </source>
</evidence>
<dbReference type="InterPro" id="IPR036594">
    <property type="entry name" value="Meth_synthase_dom"/>
</dbReference>
<comment type="catalytic activity">
    <reaction evidence="1">
        <text>(6S)-5-methyl-5,6,7,8-tetrahydrofolate + L-homocysteine = (6S)-5,6,7,8-tetrahydrofolate + L-methionine</text>
        <dbReference type="Rhea" id="RHEA:11172"/>
        <dbReference type="ChEBI" id="CHEBI:18608"/>
        <dbReference type="ChEBI" id="CHEBI:57453"/>
        <dbReference type="ChEBI" id="CHEBI:57844"/>
        <dbReference type="ChEBI" id="CHEBI:58199"/>
        <dbReference type="EC" id="2.1.1.13"/>
    </reaction>
</comment>
<dbReference type="OrthoDB" id="9803687at2"/>
<feature type="domain" description="B12-binding N-terminal" evidence="23">
    <location>
        <begin position="559"/>
        <end position="652"/>
    </location>
</feature>
<keyword evidence="10" id="KW-0846">Cobalamin</keyword>
<dbReference type="InterPro" id="IPR000489">
    <property type="entry name" value="Pterin-binding_dom"/>
</dbReference>
<evidence type="ECO:0000259" key="20">
    <source>
        <dbReference type="PROSITE" id="PS50970"/>
    </source>
</evidence>
<evidence type="ECO:0000256" key="12">
    <source>
        <dbReference type="ARBA" id="ARBA00022691"/>
    </source>
</evidence>
<dbReference type="Pfam" id="PF02574">
    <property type="entry name" value="S-methyl_trans"/>
    <property type="match status" value="1"/>
</dbReference>
<dbReference type="Gene3D" id="3.40.50.280">
    <property type="entry name" value="Cobalamin-binding domain"/>
    <property type="match status" value="1"/>
</dbReference>
<dbReference type="GO" id="GO:0008705">
    <property type="term" value="F:methionine synthase activity"/>
    <property type="evidence" value="ECO:0007669"/>
    <property type="project" value="UniProtKB-EC"/>
</dbReference>
<dbReference type="PROSITE" id="PS51332">
    <property type="entry name" value="B12_BINDING"/>
    <property type="match status" value="1"/>
</dbReference>
<dbReference type="GO" id="GO:0032259">
    <property type="term" value="P:methylation"/>
    <property type="evidence" value="ECO:0007669"/>
    <property type="project" value="UniProtKB-KW"/>
</dbReference>
<dbReference type="GO" id="GO:0050667">
    <property type="term" value="P:homocysteine metabolic process"/>
    <property type="evidence" value="ECO:0007669"/>
    <property type="project" value="TreeGrafter"/>
</dbReference>
<evidence type="ECO:0000256" key="16">
    <source>
        <dbReference type="ARBA" id="ARBA00023285"/>
    </source>
</evidence>
<keyword evidence="13 19" id="KW-0479">Metal-binding</keyword>
<dbReference type="InterPro" id="IPR011005">
    <property type="entry name" value="Dihydropteroate_synth-like_sf"/>
</dbReference>
<name>A0A0X1KPH6_9THEM</name>
<evidence type="ECO:0000259" key="23">
    <source>
        <dbReference type="PROSITE" id="PS51337"/>
    </source>
</evidence>
<dbReference type="Pfam" id="PF02310">
    <property type="entry name" value="B12-binding"/>
    <property type="match status" value="1"/>
</dbReference>
<dbReference type="PATRIC" id="fig|1123384.7.peg.324"/>
<evidence type="ECO:0000256" key="4">
    <source>
        <dbReference type="ARBA" id="ARBA00005178"/>
    </source>
</evidence>
<dbReference type="SUPFAM" id="SSF82282">
    <property type="entry name" value="Homocysteine S-methyltransferase"/>
    <property type="match status" value="1"/>
</dbReference>
<evidence type="ECO:0000256" key="5">
    <source>
        <dbReference type="ARBA" id="ARBA00010398"/>
    </source>
</evidence>
<dbReference type="EC" id="2.1.1.13" evidence="6"/>
<dbReference type="PaxDb" id="1123384-AJ81_01625"/>
<dbReference type="GO" id="GO:0031419">
    <property type="term" value="F:cobalamin binding"/>
    <property type="evidence" value="ECO:0007669"/>
    <property type="project" value="UniProtKB-KW"/>
</dbReference>
<dbReference type="GO" id="GO:0046653">
    <property type="term" value="P:tetrahydrofolate metabolic process"/>
    <property type="evidence" value="ECO:0007669"/>
    <property type="project" value="TreeGrafter"/>
</dbReference>
<dbReference type="PANTHER" id="PTHR45833:SF1">
    <property type="entry name" value="METHIONINE SYNTHASE"/>
    <property type="match status" value="1"/>
</dbReference>
<dbReference type="PROSITE" id="PS50970">
    <property type="entry name" value="HCY"/>
    <property type="match status" value="1"/>
</dbReference>
<dbReference type="KEGG" id="phy:AJ81_01625"/>
<dbReference type="SUPFAM" id="SSF52242">
    <property type="entry name" value="Cobalamin (vitamin B12)-binding domain"/>
    <property type="match status" value="1"/>
</dbReference>
<comment type="pathway">
    <text evidence="4">Amino-acid biosynthesis; L-methionine biosynthesis via de novo pathway; L-methionine from L-homocysteine (MetH route): step 1/1.</text>
</comment>
<sequence>MRRDEFLKLLEKRVLFLDGAYGTELFKRGFRGKLVEVLNLENPEMVRELQCDYTGAGADILLTNTFSANRMKLTQYGLAEFIEQINAKAVEIAKSACKTDQLVFGDMSSTGTFVKPLGEIDFDEVYTIFKEQAQILIDSGVNGIIIETMSDLKELKAAVLAVRDVSRDIPLIVSMTFEEDGKSVTGTSVEIFATVMNDLDVDVVGINCTLEPKQMLSVFSKLAKYSKKPLCVEPNAGKPMLVGNRLVYRTSPEEFAIYMRDFVELGANIVGGCCGTGPEHIKLMRNYIGERTPVQRAVTKEQFIASRTVLKPTEPFLIIGERINATGKKKLQEEIRQMNFSHLVKLAQEQEQEGCAAIDVNLGLEKVLSEEHFRGVINELDRYASLPLSIDVQTLNFLEICFREYVGRAVLNSATCDEKHLLPRIELIKRYGGMLIVLCMEKDIPEHSEERVKLAKKAVEILKAEGIELERVFFDPLVLPIGAKKDHRVTVETVRKLKELGLKTSIGLSNLSFGLPERESVNAAFLSLCVDAGLSAAILNSKEQTTMNVLRGALTLKGEQLVQIDQIEEEPLVQYILKGQREQVMNLVQEMLKYREPLDVSQNVLAKAMERVGQLYATGKIYLPHLLLAAETVQPVFDHLNSLIATGKNRLGKVLLATVQDDIHDIGKKIVATVLRSGGFEVVDLGKNVPAERVLEAVKELKPNIVGLSAMMTTTVGYVKETADLLKKNGVEVFVIAGGASMNQQLAQQFGVYYARDALEALKLCKELLGGEKA</sequence>
<evidence type="ECO:0000256" key="3">
    <source>
        <dbReference type="ARBA" id="ARBA00001956"/>
    </source>
</evidence>
<comment type="similarity">
    <text evidence="5">Belongs to the vitamin-B12 dependent methionine synthase family.</text>
</comment>
<feature type="domain" description="Hcy-binding" evidence="20">
    <location>
        <begin position="3"/>
        <end position="288"/>
    </location>
</feature>
<dbReference type="InterPro" id="IPR003759">
    <property type="entry name" value="Cbl-bd_cap"/>
</dbReference>
<keyword evidence="15" id="KW-0486">Methionine biosynthesis</keyword>
<evidence type="ECO:0000259" key="22">
    <source>
        <dbReference type="PROSITE" id="PS51332"/>
    </source>
</evidence>
<evidence type="ECO:0000256" key="9">
    <source>
        <dbReference type="ARBA" id="ARBA00022605"/>
    </source>
</evidence>
<evidence type="ECO:0000313" key="24">
    <source>
        <dbReference type="EMBL" id="AJC73114.1"/>
    </source>
</evidence>
<dbReference type="InterPro" id="IPR003726">
    <property type="entry name" value="HCY_dom"/>
</dbReference>
<keyword evidence="16" id="KW-0170">Cobalt</keyword>
<keyword evidence="11 19" id="KW-0808">Transferase</keyword>
<dbReference type="Gene3D" id="3.20.20.330">
    <property type="entry name" value="Homocysteine-binding-like domain"/>
    <property type="match status" value="1"/>
</dbReference>
<evidence type="ECO:0000256" key="14">
    <source>
        <dbReference type="ARBA" id="ARBA00022833"/>
    </source>
</evidence>
<dbReference type="Gene3D" id="3.20.20.20">
    <property type="entry name" value="Dihydropteroate synthase-like"/>
    <property type="match status" value="1"/>
</dbReference>
<comment type="cofactor">
    <cofactor evidence="3">
        <name>methylcob(III)alamin</name>
        <dbReference type="ChEBI" id="CHEBI:28115"/>
    </cofactor>
</comment>
<dbReference type="AlphaFoldDB" id="A0A0X1KPH6"/>
<proteinExistence type="inferred from homology"/>
<evidence type="ECO:0000259" key="21">
    <source>
        <dbReference type="PROSITE" id="PS50972"/>
    </source>
</evidence>
<dbReference type="PROSITE" id="PS50972">
    <property type="entry name" value="PTERIN_BINDING"/>
    <property type="match status" value="1"/>
</dbReference>
<evidence type="ECO:0000256" key="19">
    <source>
        <dbReference type="PROSITE-ProRule" id="PRU00333"/>
    </source>
</evidence>
<dbReference type="GO" id="GO:0046872">
    <property type="term" value="F:metal ion binding"/>
    <property type="evidence" value="ECO:0007669"/>
    <property type="project" value="UniProtKB-KW"/>
</dbReference>
<keyword evidence="9" id="KW-0028">Amino-acid biosynthesis</keyword>
<protein>
    <recommendedName>
        <fullName evidence="7">Methionine synthase</fullName>
        <ecNumber evidence="6">2.1.1.13</ecNumber>
    </recommendedName>
    <alternativeName>
        <fullName evidence="18">5-methyltetrahydrofolate--homocysteine methyltransferase</fullName>
    </alternativeName>
</protein>
<dbReference type="Pfam" id="PF02607">
    <property type="entry name" value="B12-binding_2"/>
    <property type="match status" value="1"/>
</dbReference>
<keyword evidence="8 19" id="KW-0489">Methyltransferase</keyword>
<keyword evidence="25" id="KW-1185">Reference proteome</keyword>
<dbReference type="Proteomes" id="UP000077469">
    <property type="component" value="Chromosome"/>
</dbReference>
<dbReference type="InterPro" id="IPR036724">
    <property type="entry name" value="Cobalamin-bd_sf"/>
</dbReference>
<evidence type="ECO:0000256" key="10">
    <source>
        <dbReference type="ARBA" id="ARBA00022628"/>
    </source>
</evidence>
<evidence type="ECO:0000256" key="8">
    <source>
        <dbReference type="ARBA" id="ARBA00022603"/>
    </source>
</evidence>
<evidence type="ECO:0000256" key="13">
    <source>
        <dbReference type="ARBA" id="ARBA00022723"/>
    </source>
</evidence>
<dbReference type="UniPathway" id="UPA00051">
    <property type="reaction ID" value="UER00081"/>
</dbReference>
<comment type="function">
    <text evidence="17">Catalyzes the transfer of a methyl group from methyl-cobalamin to homocysteine, yielding enzyme-bound cob(I)alamin and methionine. Subsequently, remethylates the cofactor using methyltetrahydrofolate.</text>
</comment>
<feature type="domain" description="Pterin-binding" evidence="21">
    <location>
        <begin position="316"/>
        <end position="557"/>
    </location>
</feature>
<evidence type="ECO:0000256" key="7">
    <source>
        <dbReference type="ARBA" id="ARBA00013998"/>
    </source>
</evidence>
<evidence type="ECO:0000256" key="17">
    <source>
        <dbReference type="ARBA" id="ARBA00025552"/>
    </source>
</evidence>
<dbReference type="STRING" id="1123384.AJ81_01625"/>
<dbReference type="PROSITE" id="PS51337">
    <property type="entry name" value="B12_BINDING_NTER"/>
    <property type="match status" value="1"/>
</dbReference>
<dbReference type="InterPro" id="IPR006158">
    <property type="entry name" value="Cobalamin-bd"/>
</dbReference>
<dbReference type="SUPFAM" id="SSF51717">
    <property type="entry name" value="Dihydropteroate synthetase-like"/>
    <property type="match status" value="1"/>
</dbReference>
<dbReference type="SUPFAM" id="SSF47644">
    <property type="entry name" value="Methionine synthase domain"/>
    <property type="match status" value="1"/>
</dbReference>
<gene>
    <name evidence="24" type="ORF">AJ81_01625</name>
</gene>
<evidence type="ECO:0000256" key="15">
    <source>
        <dbReference type="ARBA" id="ARBA00023167"/>
    </source>
</evidence>
<dbReference type="Pfam" id="PF00809">
    <property type="entry name" value="Pterin_bind"/>
    <property type="match status" value="1"/>
</dbReference>
<evidence type="ECO:0000256" key="11">
    <source>
        <dbReference type="ARBA" id="ARBA00022679"/>
    </source>
</evidence>
<evidence type="ECO:0000256" key="2">
    <source>
        <dbReference type="ARBA" id="ARBA00001947"/>
    </source>
</evidence>
<dbReference type="RefSeq" id="WP_031503467.1">
    <property type="nucleotide sequence ID" value="NC_022795.1"/>
</dbReference>
<feature type="binding site" evidence="19">
    <location>
        <position position="274"/>
    </location>
    <ligand>
        <name>Zn(2+)</name>
        <dbReference type="ChEBI" id="CHEBI:29105"/>
    </ligand>
</feature>
<keyword evidence="14 19" id="KW-0862">Zinc</keyword>
<dbReference type="EMBL" id="CP007141">
    <property type="protein sequence ID" value="AJC73114.1"/>
    <property type="molecule type" value="Genomic_DNA"/>
</dbReference>
<dbReference type="Gene3D" id="1.10.1240.10">
    <property type="entry name" value="Methionine synthase domain"/>
    <property type="match status" value="1"/>
</dbReference>
<feature type="domain" description="B12-binding" evidence="22">
    <location>
        <begin position="651"/>
        <end position="774"/>
    </location>
</feature>
<evidence type="ECO:0000256" key="1">
    <source>
        <dbReference type="ARBA" id="ARBA00001700"/>
    </source>
</evidence>
<comment type="cofactor">
    <cofactor evidence="2 19">
        <name>Zn(2+)</name>
        <dbReference type="ChEBI" id="CHEBI:29105"/>
    </cofactor>
</comment>
<evidence type="ECO:0000313" key="25">
    <source>
        <dbReference type="Proteomes" id="UP000077469"/>
    </source>
</evidence>
<evidence type="ECO:0000256" key="6">
    <source>
        <dbReference type="ARBA" id="ARBA00012032"/>
    </source>
</evidence>
<dbReference type="InterPro" id="IPR050554">
    <property type="entry name" value="Met_Synthase/Corrinoid"/>
</dbReference>